<dbReference type="RefSeq" id="WP_290401627.1">
    <property type="nucleotide sequence ID" value="NZ_JAUHLN010000005.1"/>
</dbReference>
<dbReference type="CDD" id="cd04905">
    <property type="entry name" value="ACT_CM-PDT"/>
    <property type="match status" value="1"/>
</dbReference>
<evidence type="ECO:0000256" key="4">
    <source>
        <dbReference type="ARBA" id="ARBA00022605"/>
    </source>
</evidence>
<dbReference type="SUPFAM" id="SSF53850">
    <property type="entry name" value="Periplasmic binding protein-like II"/>
    <property type="match status" value="1"/>
</dbReference>
<dbReference type="SUPFAM" id="SSF55021">
    <property type="entry name" value="ACT-like"/>
    <property type="match status" value="1"/>
</dbReference>
<dbReference type="InterPro" id="IPR045865">
    <property type="entry name" value="ACT-like_dom_sf"/>
</dbReference>
<evidence type="ECO:0000313" key="12">
    <source>
        <dbReference type="EMBL" id="MDN4075396.1"/>
    </source>
</evidence>
<dbReference type="InterPro" id="IPR002912">
    <property type="entry name" value="ACT_dom"/>
</dbReference>
<dbReference type="PROSITE" id="PS00857">
    <property type="entry name" value="PREPHENATE_DEHYDR_1"/>
    <property type="match status" value="1"/>
</dbReference>
<proteinExistence type="predicted"/>
<dbReference type="PIRSF" id="PIRSF001500">
    <property type="entry name" value="Chor_mut_pdt_Ppr"/>
    <property type="match status" value="1"/>
</dbReference>
<dbReference type="Pfam" id="PF00800">
    <property type="entry name" value="PDT"/>
    <property type="match status" value="1"/>
</dbReference>
<dbReference type="NCBIfam" id="NF008865">
    <property type="entry name" value="PRK11898.1"/>
    <property type="match status" value="1"/>
</dbReference>
<evidence type="ECO:0000256" key="8">
    <source>
        <dbReference type="ARBA" id="ARBA00047848"/>
    </source>
</evidence>
<evidence type="ECO:0000259" key="11">
    <source>
        <dbReference type="PROSITE" id="PS51671"/>
    </source>
</evidence>
<dbReference type="Gene3D" id="3.40.190.10">
    <property type="entry name" value="Periplasmic binding protein-like II"/>
    <property type="match status" value="2"/>
</dbReference>
<gene>
    <name evidence="9 12" type="primary">pheA</name>
    <name evidence="12" type="ORF">QYF49_20770</name>
</gene>
<keyword evidence="6 9" id="KW-0584">Phenylalanine biosynthesis</keyword>
<feature type="domain" description="Prephenate dehydratase" evidence="10">
    <location>
        <begin position="5"/>
        <end position="185"/>
    </location>
</feature>
<keyword evidence="4 9" id="KW-0028">Amino-acid biosynthesis</keyword>
<protein>
    <recommendedName>
        <fullName evidence="3 9">Prephenate dehydratase</fullName>
        <shortName evidence="9">PDT</shortName>
        <ecNumber evidence="2 9">4.2.1.51</ecNumber>
    </recommendedName>
</protein>
<evidence type="ECO:0000256" key="7">
    <source>
        <dbReference type="ARBA" id="ARBA00023239"/>
    </source>
</evidence>
<comment type="catalytic activity">
    <reaction evidence="8 9">
        <text>prephenate + H(+) = 3-phenylpyruvate + CO2 + H2O</text>
        <dbReference type="Rhea" id="RHEA:21648"/>
        <dbReference type="ChEBI" id="CHEBI:15377"/>
        <dbReference type="ChEBI" id="CHEBI:15378"/>
        <dbReference type="ChEBI" id="CHEBI:16526"/>
        <dbReference type="ChEBI" id="CHEBI:18005"/>
        <dbReference type="ChEBI" id="CHEBI:29934"/>
        <dbReference type="EC" id="4.2.1.51"/>
    </reaction>
</comment>
<dbReference type="PROSITE" id="PS51171">
    <property type="entry name" value="PREPHENATE_DEHYDR_3"/>
    <property type="match status" value="1"/>
</dbReference>
<dbReference type="InterPro" id="IPR018528">
    <property type="entry name" value="Preph_deHydtase_CS"/>
</dbReference>
<evidence type="ECO:0000313" key="13">
    <source>
        <dbReference type="Proteomes" id="UP001168694"/>
    </source>
</evidence>
<comment type="caution">
    <text evidence="12">The sequence shown here is derived from an EMBL/GenBank/DDBJ whole genome shotgun (WGS) entry which is preliminary data.</text>
</comment>
<dbReference type="PROSITE" id="PS51671">
    <property type="entry name" value="ACT"/>
    <property type="match status" value="1"/>
</dbReference>
<dbReference type="InterPro" id="IPR008242">
    <property type="entry name" value="Chor_mutase/pphenate_deHydtase"/>
</dbReference>
<evidence type="ECO:0000256" key="1">
    <source>
        <dbReference type="ARBA" id="ARBA00004741"/>
    </source>
</evidence>
<keyword evidence="13" id="KW-1185">Reference proteome</keyword>
<accession>A0ABT8EBX0</accession>
<organism evidence="12 13">
    <name type="scientific">Fictibacillus terranigra</name>
    <dbReference type="NCBI Taxonomy" id="3058424"/>
    <lineage>
        <taxon>Bacteria</taxon>
        <taxon>Bacillati</taxon>
        <taxon>Bacillota</taxon>
        <taxon>Bacilli</taxon>
        <taxon>Bacillales</taxon>
        <taxon>Fictibacillaceae</taxon>
        <taxon>Fictibacillus</taxon>
    </lineage>
</organism>
<dbReference type="PANTHER" id="PTHR21022">
    <property type="entry name" value="PREPHENATE DEHYDRATASE P PROTEIN"/>
    <property type="match status" value="1"/>
</dbReference>
<sequence>MNVGKAGYLGPKATFTHLAVQAVLPGEEHIPYATIPACIDAVEHKELDFGLVPLENAFEGTVNLTLDYLIHEKRLPIVGEIVTPIRQHLMVHPQHADQCEELEKIYSHSHAIAQCHKFFRSHFSSVPLEGVISTAFAAQHVQQHPERLIGAIANEFAAKEYGLKIVHENVHDYNHNTTRFIMISREAHDIPVSNQVIEHYKTTLMVTLPSDQAGALHQVLAAFSWRKLNLSKIESRPMKTGLGNYFFIIDINQRLDDILIPGAIAELESLGCTVHILGSYPCFAVKTAETCQVPQMTY</sequence>
<dbReference type="GO" id="GO:0004664">
    <property type="term" value="F:prephenate dehydratase activity"/>
    <property type="evidence" value="ECO:0007669"/>
    <property type="project" value="UniProtKB-EC"/>
</dbReference>
<feature type="domain" description="ACT" evidence="11">
    <location>
        <begin position="204"/>
        <end position="281"/>
    </location>
</feature>
<name>A0ABT8EBX0_9BACL</name>
<keyword evidence="5 9" id="KW-0057">Aromatic amino acid biosynthesis</keyword>
<evidence type="ECO:0000256" key="6">
    <source>
        <dbReference type="ARBA" id="ARBA00023222"/>
    </source>
</evidence>
<dbReference type="EMBL" id="JAUHLN010000005">
    <property type="protein sequence ID" value="MDN4075396.1"/>
    <property type="molecule type" value="Genomic_DNA"/>
</dbReference>
<evidence type="ECO:0000259" key="10">
    <source>
        <dbReference type="PROSITE" id="PS51171"/>
    </source>
</evidence>
<dbReference type="Gene3D" id="3.30.70.260">
    <property type="match status" value="1"/>
</dbReference>
<evidence type="ECO:0000256" key="2">
    <source>
        <dbReference type="ARBA" id="ARBA00013147"/>
    </source>
</evidence>
<dbReference type="PANTHER" id="PTHR21022:SF19">
    <property type="entry name" value="PREPHENATE DEHYDRATASE-RELATED"/>
    <property type="match status" value="1"/>
</dbReference>
<evidence type="ECO:0000256" key="3">
    <source>
        <dbReference type="ARBA" id="ARBA00021872"/>
    </source>
</evidence>
<dbReference type="PROSITE" id="PS00858">
    <property type="entry name" value="PREPHENATE_DEHYDR_2"/>
    <property type="match status" value="1"/>
</dbReference>
<evidence type="ECO:0000256" key="9">
    <source>
        <dbReference type="RuleBase" id="RU361254"/>
    </source>
</evidence>
<dbReference type="InterPro" id="IPR001086">
    <property type="entry name" value="Preph_deHydtase"/>
</dbReference>
<reference evidence="12" key="1">
    <citation type="submission" date="2023-06" db="EMBL/GenBank/DDBJ databases">
        <title>Draft Genome Sequences of Representative Paenibacillus Polymyxa, Bacillus cereus, Fictibacillus sp., and Brevibacillus agri Strains Isolated from Amazonian Dark Earth.</title>
        <authorList>
            <person name="Pellegrinetti T.A."/>
            <person name="Cunha I.C.M."/>
            <person name="Chaves M.G."/>
            <person name="Freitas A.S."/>
            <person name="Silva A.V.R."/>
            <person name="Tsai S.M."/>
            <person name="Mendes L.W."/>
        </authorList>
    </citation>
    <scope>NUCLEOTIDE SEQUENCE</scope>
    <source>
        <strain evidence="12">CENA-BCM004</strain>
    </source>
</reference>
<dbReference type="Proteomes" id="UP001168694">
    <property type="component" value="Unassembled WGS sequence"/>
</dbReference>
<dbReference type="EC" id="4.2.1.51" evidence="2 9"/>
<comment type="pathway">
    <text evidence="1 9">Amino-acid biosynthesis; L-phenylalanine biosynthesis; phenylpyruvate from prephenate: step 1/1.</text>
</comment>
<keyword evidence="7 9" id="KW-0456">Lyase</keyword>
<dbReference type="CDD" id="cd13633">
    <property type="entry name" value="PBP2_Sa-PDT_like"/>
    <property type="match status" value="1"/>
</dbReference>
<evidence type="ECO:0000256" key="5">
    <source>
        <dbReference type="ARBA" id="ARBA00023141"/>
    </source>
</evidence>